<proteinExistence type="predicted"/>
<protein>
    <submittedName>
        <fullName evidence="1">Uncharacterized protein</fullName>
    </submittedName>
</protein>
<gene>
    <name evidence="1" type="ORF">P3X46_034614</name>
</gene>
<keyword evidence="2" id="KW-1185">Reference proteome</keyword>
<reference evidence="1 2" key="1">
    <citation type="journal article" date="2023" name="Plant Biotechnol. J.">
        <title>Chromosome-level wild Hevea brasiliensis genome provides new tools for genomic-assisted breeding and valuable loci to elevate rubber yield.</title>
        <authorList>
            <person name="Cheng H."/>
            <person name="Song X."/>
            <person name="Hu Y."/>
            <person name="Wu T."/>
            <person name="Yang Q."/>
            <person name="An Z."/>
            <person name="Feng S."/>
            <person name="Deng Z."/>
            <person name="Wu W."/>
            <person name="Zeng X."/>
            <person name="Tu M."/>
            <person name="Wang X."/>
            <person name="Huang H."/>
        </authorList>
    </citation>
    <scope>NUCLEOTIDE SEQUENCE [LARGE SCALE GENOMIC DNA]</scope>
    <source>
        <strain evidence="1">MT/VB/25A 57/8</strain>
    </source>
</reference>
<accession>A0ABQ9KBT6</accession>
<organism evidence="1 2">
    <name type="scientific">Hevea brasiliensis</name>
    <name type="common">Para rubber tree</name>
    <name type="synonym">Siphonia brasiliensis</name>
    <dbReference type="NCBI Taxonomy" id="3981"/>
    <lineage>
        <taxon>Eukaryota</taxon>
        <taxon>Viridiplantae</taxon>
        <taxon>Streptophyta</taxon>
        <taxon>Embryophyta</taxon>
        <taxon>Tracheophyta</taxon>
        <taxon>Spermatophyta</taxon>
        <taxon>Magnoliopsida</taxon>
        <taxon>eudicotyledons</taxon>
        <taxon>Gunneridae</taxon>
        <taxon>Pentapetalae</taxon>
        <taxon>rosids</taxon>
        <taxon>fabids</taxon>
        <taxon>Malpighiales</taxon>
        <taxon>Euphorbiaceae</taxon>
        <taxon>Crotonoideae</taxon>
        <taxon>Micrandreae</taxon>
        <taxon>Hevea</taxon>
    </lineage>
</organism>
<sequence>MDTIATGKHAWAPSIDVLLDDDDDNGLGDNVKKAHSKDAIRLEGASDSEEESNFLKDLDQIVNNEIQAKLSQQIDRLVATVKSRVTITSKRNDLPGCTIPEVYEQLNALSKIEEGNELWLFTTEFLEMKSKREMCSSIKKPKAKLTWLKHHQAKAKM</sequence>
<dbReference type="EMBL" id="JARPOI010000059">
    <property type="protein sequence ID" value="KAJ9130411.1"/>
    <property type="molecule type" value="Genomic_DNA"/>
</dbReference>
<dbReference type="Proteomes" id="UP001174677">
    <property type="component" value="Unassembled WGS sequence"/>
</dbReference>
<comment type="caution">
    <text evidence="1">The sequence shown here is derived from an EMBL/GenBank/DDBJ whole genome shotgun (WGS) entry which is preliminary data.</text>
</comment>
<evidence type="ECO:0000313" key="2">
    <source>
        <dbReference type="Proteomes" id="UP001174677"/>
    </source>
</evidence>
<evidence type="ECO:0000313" key="1">
    <source>
        <dbReference type="EMBL" id="KAJ9130411.1"/>
    </source>
</evidence>
<name>A0ABQ9KBT6_HEVBR</name>